<reference evidence="1 2" key="1">
    <citation type="submission" date="2020-01" db="EMBL/GenBank/DDBJ databases">
        <authorList>
            <consortium name="DOE Joint Genome Institute"/>
            <person name="Haridas S."/>
            <person name="Albert R."/>
            <person name="Binder M."/>
            <person name="Bloem J."/>
            <person name="Labutti K."/>
            <person name="Salamov A."/>
            <person name="Andreopoulos B."/>
            <person name="Baker S.E."/>
            <person name="Barry K."/>
            <person name="Bills G."/>
            <person name="Bluhm B.H."/>
            <person name="Cannon C."/>
            <person name="Castanera R."/>
            <person name="Culley D.E."/>
            <person name="Daum C."/>
            <person name="Ezra D."/>
            <person name="Gonzalez J.B."/>
            <person name="Henrissat B."/>
            <person name="Kuo A."/>
            <person name="Liang C."/>
            <person name="Lipzen A."/>
            <person name="Lutzoni F."/>
            <person name="Magnuson J."/>
            <person name="Mondo S."/>
            <person name="Nolan M."/>
            <person name="Ohm R."/>
            <person name="Pangilinan J."/>
            <person name="Park H.-J.H."/>
            <person name="Ramirez L."/>
            <person name="Alfaro M."/>
            <person name="Sun H."/>
            <person name="Tritt A."/>
            <person name="Yoshinaga Y."/>
            <person name="Zwiers L.-H.L."/>
            <person name="Turgeon B.G."/>
            <person name="Goodwin S.B."/>
            <person name="Spatafora J.W."/>
            <person name="Crous P.W."/>
            <person name="Grigoriev I.V."/>
        </authorList>
    </citation>
    <scope>NUCLEOTIDE SEQUENCE [LARGE SCALE GENOMIC DNA]</scope>
    <source>
        <strain evidence="1 2">CBS 611.86</strain>
    </source>
</reference>
<dbReference type="Gene3D" id="3.40.50.300">
    <property type="entry name" value="P-loop containing nucleotide triphosphate hydrolases"/>
    <property type="match status" value="1"/>
</dbReference>
<evidence type="ECO:0008006" key="3">
    <source>
        <dbReference type="Google" id="ProtNLM"/>
    </source>
</evidence>
<dbReference type="Proteomes" id="UP000481861">
    <property type="component" value="Unassembled WGS sequence"/>
</dbReference>
<name>A0A7C8ICM7_9PLEO</name>
<dbReference type="EMBL" id="JAADJZ010000008">
    <property type="protein sequence ID" value="KAF2872813.1"/>
    <property type="molecule type" value="Genomic_DNA"/>
</dbReference>
<evidence type="ECO:0000313" key="1">
    <source>
        <dbReference type="EMBL" id="KAF2872813.1"/>
    </source>
</evidence>
<gene>
    <name evidence="1" type="ORF">BDV95DRAFT_627696</name>
</gene>
<proteinExistence type="predicted"/>
<dbReference type="InterPro" id="IPR027417">
    <property type="entry name" value="P-loop_NTPase"/>
</dbReference>
<evidence type="ECO:0000313" key="2">
    <source>
        <dbReference type="Proteomes" id="UP000481861"/>
    </source>
</evidence>
<organism evidence="1 2">
    <name type="scientific">Massariosphaeria phaeospora</name>
    <dbReference type="NCBI Taxonomy" id="100035"/>
    <lineage>
        <taxon>Eukaryota</taxon>
        <taxon>Fungi</taxon>
        <taxon>Dikarya</taxon>
        <taxon>Ascomycota</taxon>
        <taxon>Pezizomycotina</taxon>
        <taxon>Dothideomycetes</taxon>
        <taxon>Pleosporomycetidae</taxon>
        <taxon>Pleosporales</taxon>
        <taxon>Pleosporales incertae sedis</taxon>
        <taxon>Massariosphaeria</taxon>
    </lineage>
</organism>
<dbReference type="OrthoDB" id="5426988at2759"/>
<accession>A0A7C8ICM7</accession>
<protein>
    <recommendedName>
        <fullName evidence="3">AAA domain-containing protein</fullName>
    </recommendedName>
</protein>
<sequence length="203" mass="22714">MSEEMERGGVIVLNGFPGVGKLTIARTLQSKFPRETTRLVDNHLLIDPAEAIAPGRGNAHQSLRAGLRQVAFEGLVKQLAKKPKLQIIMTGCLAGNHEGIAVLIEHIEIAQKSNVPFYLVDVVCDRDEHISRFSNPMRYADGKTKLRDDAVLHKVLDENRLCDPKDLPEQVQNYVGRRHLVLNTTGLPPKDSATWILEFMRMC</sequence>
<comment type="caution">
    <text evidence="1">The sequence shown here is derived from an EMBL/GenBank/DDBJ whole genome shotgun (WGS) entry which is preliminary data.</text>
</comment>
<dbReference type="AlphaFoldDB" id="A0A7C8ICM7"/>
<keyword evidence="2" id="KW-1185">Reference proteome</keyword>
<dbReference type="SUPFAM" id="SSF52540">
    <property type="entry name" value="P-loop containing nucleoside triphosphate hydrolases"/>
    <property type="match status" value="1"/>
</dbReference>